<name>A0A1Q3CBZ4_CEPFO</name>
<dbReference type="InterPro" id="IPR036397">
    <property type="entry name" value="RNaseH_sf"/>
</dbReference>
<evidence type="ECO:0000256" key="2">
    <source>
        <dbReference type="ARBA" id="ARBA00022722"/>
    </source>
</evidence>
<evidence type="ECO:0000256" key="1">
    <source>
        <dbReference type="ARBA" id="ARBA00009921"/>
    </source>
</evidence>
<dbReference type="GO" id="GO:0000175">
    <property type="term" value="F:3'-5'-RNA exonuclease activity"/>
    <property type="evidence" value="ECO:0007669"/>
    <property type="project" value="InterPro"/>
</dbReference>
<feature type="domain" description="Exonuclease" evidence="5">
    <location>
        <begin position="102"/>
        <end position="181"/>
    </location>
</feature>
<dbReference type="FunCoup" id="A0A1Q3CBZ4">
    <property type="interactions" value="2635"/>
</dbReference>
<dbReference type="STRING" id="3775.A0A1Q3CBZ4"/>
<evidence type="ECO:0000313" key="7">
    <source>
        <dbReference type="Proteomes" id="UP000187406"/>
    </source>
</evidence>
<dbReference type="PANTHER" id="PTHR11046:SF0">
    <property type="entry name" value="OLIGORIBONUCLEASE, MITOCHONDRIAL"/>
    <property type="match status" value="1"/>
</dbReference>
<dbReference type="GO" id="GO:0003676">
    <property type="term" value="F:nucleic acid binding"/>
    <property type="evidence" value="ECO:0007669"/>
    <property type="project" value="InterPro"/>
</dbReference>
<dbReference type="OrthoDB" id="270189at2759"/>
<comment type="caution">
    <text evidence="6">The sequence shown here is derived from an EMBL/GenBank/DDBJ whole genome shotgun (WGS) entry which is preliminary data.</text>
</comment>
<dbReference type="GO" id="GO:0005739">
    <property type="term" value="C:mitochondrion"/>
    <property type="evidence" value="ECO:0007669"/>
    <property type="project" value="TreeGrafter"/>
</dbReference>
<evidence type="ECO:0000259" key="5">
    <source>
        <dbReference type="Pfam" id="PF00929"/>
    </source>
</evidence>
<dbReference type="InterPro" id="IPR012337">
    <property type="entry name" value="RNaseH-like_sf"/>
</dbReference>
<comment type="similarity">
    <text evidence="1">Belongs to the oligoribonuclease family.</text>
</comment>
<dbReference type="Proteomes" id="UP000187406">
    <property type="component" value="Unassembled WGS sequence"/>
</dbReference>
<evidence type="ECO:0000256" key="4">
    <source>
        <dbReference type="ARBA" id="ARBA00022839"/>
    </source>
</evidence>
<dbReference type="PANTHER" id="PTHR11046">
    <property type="entry name" value="OLIGORIBONUCLEASE, MITOCHONDRIAL"/>
    <property type="match status" value="1"/>
</dbReference>
<gene>
    <name evidence="6" type="ORF">CFOL_v3_21220</name>
</gene>
<proteinExistence type="inferred from homology"/>
<reference evidence="7" key="1">
    <citation type="submission" date="2016-04" db="EMBL/GenBank/DDBJ databases">
        <title>Cephalotus genome sequencing.</title>
        <authorList>
            <person name="Fukushima K."/>
            <person name="Hasebe M."/>
            <person name="Fang X."/>
        </authorList>
    </citation>
    <scope>NUCLEOTIDE SEQUENCE [LARGE SCALE GENOMIC DNA]</scope>
    <source>
        <strain evidence="7">cv. St1</strain>
    </source>
</reference>
<dbReference type="AlphaFoldDB" id="A0A1Q3CBZ4"/>
<accession>A0A1Q3CBZ4</accession>
<dbReference type="Gene3D" id="3.30.420.10">
    <property type="entry name" value="Ribonuclease H-like superfamily/Ribonuclease H"/>
    <property type="match status" value="1"/>
</dbReference>
<keyword evidence="7" id="KW-1185">Reference proteome</keyword>
<organism evidence="6 7">
    <name type="scientific">Cephalotus follicularis</name>
    <name type="common">Albany pitcher plant</name>
    <dbReference type="NCBI Taxonomy" id="3775"/>
    <lineage>
        <taxon>Eukaryota</taxon>
        <taxon>Viridiplantae</taxon>
        <taxon>Streptophyta</taxon>
        <taxon>Embryophyta</taxon>
        <taxon>Tracheophyta</taxon>
        <taxon>Spermatophyta</taxon>
        <taxon>Magnoliopsida</taxon>
        <taxon>eudicotyledons</taxon>
        <taxon>Gunneridae</taxon>
        <taxon>Pentapetalae</taxon>
        <taxon>rosids</taxon>
        <taxon>fabids</taxon>
        <taxon>Oxalidales</taxon>
        <taxon>Cephalotaceae</taxon>
        <taxon>Cephalotus</taxon>
    </lineage>
</organism>
<keyword evidence="4" id="KW-0269">Exonuclease</keyword>
<dbReference type="InterPro" id="IPR022894">
    <property type="entry name" value="Oligoribonuclease"/>
</dbReference>
<sequence length="216" mass="23958">MKGSRNWLESIILPLKKAERDQTAPQTKIKEKVKMERLSNAFSVLELDADDNQLQVPCASTSTPSKPDEGKGKKKVNGFDGNEMQNQQSTVIPAVEYKLPLVWIDLEMTGLDIEVDRIIEIACIVTDGNLTKSMEGPNLVIHQSKDCLDRMGEWCQNHHVASGLTDKVLQSKITERDAEMQDLMTGKMIGRAWESVGIYILDASSSFPASFACSSV</sequence>
<evidence type="ECO:0000313" key="6">
    <source>
        <dbReference type="EMBL" id="GAV77750.1"/>
    </source>
</evidence>
<dbReference type="InParanoid" id="A0A1Q3CBZ4"/>
<dbReference type="InterPro" id="IPR013520">
    <property type="entry name" value="Ribonucl_H"/>
</dbReference>
<dbReference type="EMBL" id="BDDD01001676">
    <property type="protein sequence ID" value="GAV77750.1"/>
    <property type="molecule type" value="Genomic_DNA"/>
</dbReference>
<dbReference type="Pfam" id="PF00929">
    <property type="entry name" value="RNase_T"/>
    <property type="match status" value="1"/>
</dbReference>
<dbReference type="SUPFAM" id="SSF53098">
    <property type="entry name" value="Ribonuclease H-like"/>
    <property type="match status" value="1"/>
</dbReference>
<keyword evidence="2" id="KW-0540">Nuclease</keyword>
<keyword evidence="3" id="KW-0378">Hydrolase</keyword>
<evidence type="ECO:0000256" key="3">
    <source>
        <dbReference type="ARBA" id="ARBA00022801"/>
    </source>
</evidence>
<protein>
    <submittedName>
        <fullName evidence="6">RNase_T domain-containing protein</fullName>
    </submittedName>
</protein>